<evidence type="ECO:0000313" key="2">
    <source>
        <dbReference type="Proteomes" id="UP000219546"/>
    </source>
</evidence>
<accession>A0A285CZD9</accession>
<dbReference type="OrthoDB" id="2112831at2"/>
<sequence>MQLPQIRIESQPVIVNIHTNDAIQEIEQPQADVQIRQPQAELNIETRKGKLTIDQTQAWEDMKLYSPLRSIEIFAQEGKQAWLEGIARRAQEGNQLMKIENGGNAIANIAYQKVKPETLNYNIGWIPSHFSVKINYEPGDVEIQAQPREPVINITPQKPIISYKPGSVTYQLEQYPDVKIDFVNLTNAGIGFETTI</sequence>
<dbReference type="RefSeq" id="WP_097159401.1">
    <property type="nucleotide sequence ID" value="NZ_JBEPMQ010000005.1"/>
</dbReference>
<protein>
    <recommendedName>
        <fullName evidence="3">YviE</fullName>
    </recommendedName>
</protein>
<evidence type="ECO:0008006" key="3">
    <source>
        <dbReference type="Google" id="ProtNLM"/>
    </source>
</evidence>
<reference evidence="1 2" key="1">
    <citation type="submission" date="2017-08" db="EMBL/GenBank/DDBJ databases">
        <authorList>
            <person name="de Groot N.N."/>
        </authorList>
    </citation>
    <scope>NUCLEOTIDE SEQUENCE [LARGE SCALE GENOMIC DNA]</scope>
    <source>
        <strain evidence="1 2">JC228</strain>
    </source>
</reference>
<name>A0A285CZD9_9BACI</name>
<dbReference type="InterPro" id="IPR045527">
    <property type="entry name" value="DUF6470"/>
</dbReference>
<evidence type="ECO:0000313" key="1">
    <source>
        <dbReference type="EMBL" id="SNX72920.1"/>
    </source>
</evidence>
<organism evidence="1 2">
    <name type="scientific">Bacillus oleivorans</name>
    <dbReference type="NCBI Taxonomy" id="1448271"/>
    <lineage>
        <taxon>Bacteria</taxon>
        <taxon>Bacillati</taxon>
        <taxon>Bacillota</taxon>
        <taxon>Bacilli</taxon>
        <taxon>Bacillales</taxon>
        <taxon>Bacillaceae</taxon>
        <taxon>Bacillus</taxon>
    </lineage>
</organism>
<dbReference type="EMBL" id="OAOP01000006">
    <property type="protein sequence ID" value="SNX72920.1"/>
    <property type="molecule type" value="Genomic_DNA"/>
</dbReference>
<proteinExistence type="predicted"/>
<dbReference type="AlphaFoldDB" id="A0A285CZD9"/>
<gene>
    <name evidence="1" type="ORF">SAMN05877753_106250</name>
</gene>
<dbReference type="Proteomes" id="UP000219546">
    <property type="component" value="Unassembled WGS sequence"/>
</dbReference>
<keyword evidence="2" id="KW-1185">Reference proteome</keyword>
<dbReference type="Pfam" id="PF20074">
    <property type="entry name" value="DUF6470"/>
    <property type="match status" value="1"/>
</dbReference>